<sequence>MPIAECPRCMQRFQAKEKLAGKKVKCPRCEAVILIPGFAVEPIVLTPIPCAPPPPPPPPPPTLPPIPYSSAVPTEDLSPDIGYFLHSELDSAWNDWMNQQQQQQSQQGSVAGAPSLSPQCVYCRSSVPRHVTTCPFCGKDDCFEFR</sequence>
<evidence type="ECO:0000256" key="1">
    <source>
        <dbReference type="SAM" id="MobiDB-lite"/>
    </source>
</evidence>
<organism evidence="2 3">
    <name type="scientific">Lignipirellula cremea</name>
    <dbReference type="NCBI Taxonomy" id="2528010"/>
    <lineage>
        <taxon>Bacteria</taxon>
        <taxon>Pseudomonadati</taxon>
        <taxon>Planctomycetota</taxon>
        <taxon>Planctomycetia</taxon>
        <taxon>Pirellulales</taxon>
        <taxon>Pirellulaceae</taxon>
        <taxon>Lignipirellula</taxon>
    </lineage>
</organism>
<feature type="compositionally biased region" description="Pro residues" evidence="1">
    <location>
        <begin position="50"/>
        <end position="67"/>
    </location>
</feature>
<dbReference type="AlphaFoldDB" id="A0A518DZG5"/>
<protein>
    <recommendedName>
        <fullName evidence="4">Zinc finger/thioredoxin putative domain-containing protein</fullName>
    </recommendedName>
</protein>
<reference evidence="2 3" key="1">
    <citation type="submission" date="2019-02" db="EMBL/GenBank/DDBJ databases">
        <title>Deep-cultivation of Planctomycetes and their phenomic and genomic characterization uncovers novel biology.</title>
        <authorList>
            <person name="Wiegand S."/>
            <person name="Jogler M."/>
            <person name="Boedeker C."/>
            <person name="Pinto D."/>
            <person name="Vollmers J."/>
            <person name="Rivas-Marin E."/>
            <person name="Kohn T."/>
            <person name="Peeters S.H."/>
            <person name="Heuer A."/>
            <person name="Rast P."/>
            <person name="Oberbeckmann S."/>
            <person name="Bunk B."/>
            <person name="Jeske O."/>
            <person name="Meyerdierks A."/>
            <person name="Storesund J.E."/>
            <person name="Kallscheuer N."/>
            <person name="Luecker S."/>
            <person name="Lage O.M."/>
            <person name="Pohl T."/>
            <person name="Merkel B.J."/>
            <person name="Hornburger P."/>
            <person name="Mueller R.-W."/>
            <person name="Bruemmer F."/>
            <person name="Labrenz M."/>
            <person name="Spormann A.M."/>
            <person name="Op den Camp H."/>
            <person name="Overmann J."/>
            <person name="Amann R."/>
            <person name="Jetten M.S.M."/>
            <person name="Mascher T."/>
            <person name="Medema M.H."/>
            <person name="Devos D.P."/>
            <person name="Kaster A.-K."/>
            <person name="Ovreas L."/>
            <person name="Rohde M."/>
            <person name="Galperin M.Y."/>
            <person name="Jogler C."/>
        </authorList>
    </citation>
    <scope>NUCLEOTIDE SEQUENCE [LARGE SCALE GENOMIC DNA]</scope>
    <source>
        <strain evidence="2 3">Pla85_3_4</strain>
    </source>
</reference>
<dbReference type="EMBL" id="CP036433">
    <property type="protein sequence ID" value="QDU97236.1"/>
    <property type="molecule type" value="Genomic_DNA"/>
</dbReference>
<keyword evidence="3" id="KW-1185">Reference proteome</keyword>
<feature type="region of interest" description="Disordered" evidence="1">
    <location>
        <begin position="50"/>
        <end position="71"/>
    </location>
</feature>
<name>A0A518DZG5_9BACT</name>
<dbReference type="Proteomes" id="UP000317648">
    <property type="component" value="Chromosome"/>
</dbReference>
<evidence type="ECO:0008006" key="4">
    <source>
        <dbReference type="Google" id="ProtNLM"/>
    </source>
</evidence>
<dbReference type="KEGG" id="lcre:Pla8534_50810"/>
<accession>A0A518DZG5</accession>
<evidence type="ECO:0000313" key="2">
    <source>
        <dbReference type="EMBL" id="QDU97236.1"/>
    </source>
</evidence>
<proteinExistence type="predicted"/>
<evidence type="ECO:0000313" key="3">
    <source>
        <dbReference type="Proteomes" id="UP000317648"/>
    </source>
</evidence>
<dbReference type="OrthoDB" id="292930at2"/>
<dbReference type="RefSeq" id="WP_145056022.1">
    <property type="nucleotide sequence ID" value="NZ_CP036433.1"/>
</dbReference>
<gene>
    <name evidence="2" type="ORF">Pla8534_50810</name>
</gene>